<protein>
    <submittedName>
        <fullName evidence="1">Uncharacterized protein</fullName>
    </submittedName>
</protein>
<proteinExistence type="predicted"/>
<reference evidence="1" key="1">
    <citation type="submission" date="2023-03" db="EMBL/GenBank/DDBJ databases">
        <title>Chromosome-level genomes of two armyworms, Mythimna separata and Mythimna loreyi, provide insights into the biosynthesis and reception of sex pheromones.</title>
        <authorList>
            <person name="Zhao H."/>
        </authorList>
    </citation>
    <scope>NUCLEOTIDE SEQUENCE</scope>
    <source>
        <strain evidence="1">BeijingLab</strain>
    </source>
</reference>
<sequence length="281" mass="32262">MDFNTRLIKLVKPCKFLYDLSDPKHGDQAHRDKAWKEIAAALDVQKSECKKSWILLREGYRRTLKKHIASKLDTTYKKDRPIPKWVYEDEMAFLAPHLKHKELTLSTLYKDINVEENSNNADNHTNQDAAEQRPAKRSRTHEASRRTCANEAYSNTLIKYILEKTTKKNDVQNFFESISSTVQSFPPHDRAVAKARVFEVISQMELEILSRESTSSYQDGSSPASYEAEAVRPQTHVFVSPSPEARSPSLLEVEMNNSSDEEVEIKKEPEEGVGLQFEQDT</sequence>
<comment type="caution">
    <text evidence="1">The sequence shown here is derived from an EMBL/GenBank/DDBJ whole genome shotgun (WGS) entry which is preliminary data.</text>
</comment>
<organism evidence="1 2">
    <name type="scientific">Mythimna loreyi</name>
    <dbReference type="NCBI Taxonomy" id="667449"/>
    <lineage>
        <taxon>Eukaryota</taxon>
        <taxon>Metazoa</taxon>
        <taxon>Ecdysozoa</taxon>
        <taxon>Arthropoda</taxon>
        <taxon>Hexapoda</taxon>
        <taxon>Insecta</taxon>
        <taxon>Pterygota</taxon>
        <taxon>Neoptera</taxon>
        <taxon>Endopterygota</taxon>
        <taxon>Lepidoptera</taxon>
        <taxon>Glossata</taxon>
        <taxon>Ditrysia</taxon>
        <taxon>Noctuoidea</taxon>
        <taxon>Noctuidae</taxon>
        <taxon>Noctuinae</taxon>
        <taxon>Hadenini</taxon>
        <taxon>Mythimna</taxon>
    </lineage>
</organism>
<evidence type="ECO:0000313" key="1">
    <source>
        <dbReference type="EMBL" id="KAJ8705140.1"/>
    </source>
</evidence>
<dbReference type="Proteomes" id="UP001231649">
    <property type="component" value="Chromosome 30"/>
</dbReference>
<dbReference type="EMBL" id="CM056806">
    <property type="protein sequence ID" value="KAJ8705140.1"/>
    <property type="molecule type" value="Genomic_DNA"/>
</dbReference>
<name>A0ACC2Q252_9NEOP</name>
<gene>
    <name evidence="1" type="ORF">PYW08_012460</name>
</gene>
<accession>A0ACC2Q252</accession>
<evidence type="ECO:0000313" key="2">
    <source>
        <dbReference type="Proteomes" id="UP001231649"/>
    </source>
</evidence>
<keyword evidence="2" id="KW-1185">Reference proteome</keyword>